<evidence type="ECO:0000256" key="8">
    <source>
        <dbReference type="ARBA" id="ARBA00022679"/>
    </source>
</evidence>
<evidence type="ECO:0000256" key="9">
    <source>
        <dbReference type="ARBA" id="ARBA00022741"/>
    </source>
</evidence>
<dbReference type="EMBL" id="JAGGLU010000006">
    <property type="protein sequence ID" value="MBP2058077.1"/>
    <property type="molecule type" value="Genomic_DNA"/>
</dbReference>
<name>A0ABS4MEF5_9LACO</name>
<evidence type="ECO:0000256" key="5">
    <source>
        <dbReference type="ARBA" id="ARBA00012102"/>
    </source>
</evidence>
<comment type="subcellular location">
    <subcellularLocation>
        <location evidence="2 13">Cytoplasm</location>
    </subcellularLocation>
</comment>
<comment type="catalytic activity">
    <reaction evidence="1 13">
        <text>(R)-pantothenate + ATP = (R)-4'-phosphopantothenate + ADP + H(+)</text>
        <dbReference type="Rhea" id="RHEA:16373"/>
        <dbReference type="ChEBI" id="CHEBI:10986"/>
        <dbReference type="ChEBI" id="CHEBI:15378"/>
        <dbReference type="ChEBI" id="CHEBI:29032"/>
        <dbReference type="ChEBI" id="CHEBI:30616"/>
        <dbReference type="ChEBI" id="CHEBI:456216"/>
        <dbReference type="EC" id="2.7.1.33"/>
    </reaction>
</comment>
<evidence type="ECO:0000259" key="14">
    <source>
        <dbReference type="Pfam" id="PF00485"/>
    </source>
</evidence>
<evidence type="ECO:0000256" key="3">
    <source>
        <dbReference type="ARBA" id="ARBA00005225"/>
    </source>
</evidence>
<evidence type="ECO:0000256" key="7">
    <source>
        <dbReference type="ARBA" id="ARBA00022490"/>
    </source>
</evidence>
<evidence type="ECO:0000256" key="10">
    <source>
        <dbReference type="ARBA" id="ARBA00022777"/>
    </source>
</evidence>
<keyword evidence="9" id="KW-0547">Nucleotide-binding</keyword>
<dbReference type="InterPro" id="IPR004566">
    <property type="entry name" value="PanK"/>
</dbReference>
<dbReference type="Proteomes" id="UP001519292">
    <property type="component" value="Unassembled WGS sequence"/>
</dbReference>
<dbReference type="Gene3D" id="3.40.50.300">
    <property type="entry name" value="P-loop containing nucleotide triphosphate hydrolases"/>
    <property type="match status" value="1"/>
</dbReference>
<protein>
    <recommendedName>
        <fullName evidence="6 13">Pantothenate kinase</fullName>
        <ecNumber evidence="5 13">2.7.1.33</ecNumber>
    </recommendedName>
</protein>
<keyword evidence="7 13" id="KW-0963">Cytoplasm</keyword>
<dbReference type="NCBIfam" id="TIGR00554">
    <property type="entry name" value="panK_bact"/>
    <property type="match status" value="1"/>
</dbReference>
<keyword evidence="16" id="KW-1185">Reference proteome</keyword>
<feature type="domain" description="Phosphoribulokinase/uridine kinase" evidence="14">
    <location>
        <begin position="58"/>
        <end position="194"/>
    </location>
</feature>
<keyword evidence="12 13" id="KW-0173">Coenzyme A biosynthesis</keyword>
<accession>A0ABS4MEF5</accession>
<gene>
    <name evidence="15" type="ORF">J2Z60_001254</name>
</gene>
<dbReference type="PANTHER" id="PTHR10285">
    <property type="entry name" value="URIDINE KINASE"/>
    <property type="match status" value="1"/>
</dbReference>
<evidence type="ECO:0000256" key="1">
    <source>
        <dbReference type="ARBA" id="ARBA00001206"/>
    </source>
</evidence>
<reference evidence="15 16" key="1">
    <citation type="submission" date="2021-03" db="EMBL/GenBank/DDBJ databases">
        <title>Genomic Encyclopedia of Type Strains, Phase IV (KMG-IV): sequencing the most valuable type-strain genomes for metagenomic binning, comparative biology and taxonomic classification.</title>
        <authorList>
            <person name="Goeker M."/>
        </authorList>
    </citation>
    <scope>NUCLEOTIDE SEQUENCE [LARGE SCALE GENOMIC DNA]</scope>
    <source>
        <strain evidence="15 16">DSM 101872</strain>
    </source>
</reference>
<comment type="similarity">
    <text evidence="4 13">Belongs to the prokaryotic pantothenate kinase family.</text>
</comment>
<dbReference type="GO" id="GO:0004594">
    <property type="term" value="F:pantothenate kinase activity"/>
    <property type="evidence" value="ECO:0007669"/>
    <property type="project" value="UniProtKB-EC"/>
</dbReference>
<proteinExistence type="inferred from homology"/>
<dbReference type="PIRSF" id="PIRSF000545">
    <property type="entry name" value="Pantothenate_kin"/>
    <property type="match status" value="1"/>
</dbReference>
<evidence type="ECO:0000256" key="13">
    <source>
        <dbReference type="RuleBase" id="RU003530"/>
    </source>
</evidence>
<keyword evidence="8 15" id="KW-0808">Transferase</keyword>
<evidence type="ECO:0000256" key="6">
    <source>
        <dbReference type="ARBA" id="ARBA00015080"/>
    </source>
</evidence>
<evidence type="ECO:0000256" key="11">
    <source>
        <dbReference type="ARBA" id="ARBA00022840"/>
    </source>
</evidence>
<evidence type="ECO:0000313" key="15">
    <source>
        <dbReference type="EMBL" id="MBP2058077.1"/>
    </source>
</evidence>
<dbReference type="InterPro" id="IPR027417">
    <property type="entry name" value="P-loop_NTPase"/>
</dbReference>
<comment type="pathway">
    <text evidence="3 13">Cofactor biosynthesis; coenzyme A biosynthesis; CoA from (R)-pantothenate: step 1/5.</text>
</comment>
<keyword evidence="11" id="KW-0067">ATP-binding</keyword>
<keyword evidence="10 15" id="KW-0418">Kinase</keyword>
<evidence type="ECO:0000256" key="2">
    <source>
        <dbReference type="ARBA" id="ARBA00004496"/>
    </source>
</evidence>
<dbReference type="EC" id="2.7.1.33" evidence="5 13"/>
<sequence length="279" mass="32646">MQSQYLHLAPEKWRNLMPPSDVWQLLVKIINIKKDNSRQVINMQQDLLKQTWSLAPFIISVAGSVSVGKSTFAENLKEKLVENNSKEKVQVVSADSFLMSNDELKAKNLMDEKGFPSSFNWKSLANFLSSVKSGATRVPYRVYSHEISDLSDEVRYITQPDVLIVEGINMLQQAPQGIISPNYFIDFSFYLDADRLDLEEWYMQRFHQMLDINKDNPGNFFYQWAHKPRYIADEFAHEVWKNVNLKNLDEYIAPTKERANMILKKKFDHSFSDIYLRKF</sequence>
<dbReference type="InterPro" id="IPR006083">
    <property type="entry name" value="PRK/URK"/>
</dbReference>
<evidence type="ECO:0000256" key="12">
    <source>
        <dbReference type="ARBA" id="ARBA00022993"/>
    </source>
</evidence>
<evidence type="ECO:0000313" key="16">
    <source>
        <dbReference type="Proteomes" id="UP001519292"/>
    </source>
</evidence>
<comment type="caution">
    <text evidence="15">The sequence shown here is derived from an EMBL/GenBank/DDBJ whole genome shotgun (WGS) entry which is preliminary data.</text>
</comment>
<dbReference type="SUPFAM" id="SSF52540">
    <property type="entry name" value="P-loop containing nucleoside triphosphate hydrolases"/>
    <property type="match status" value="1"/>
</dbReference>
<dbReference type="RefSeq" id="WP_209686825.1">
    <property type="nucleotide sequence ID" value="NZ_JAGGLU010000006.1"/>
</dbReference>
<organism evidence="15 16">
    <name type="scientific">Lactobacillus colini</name>
    <dbReference type="NCBI Taxonomy" id="1819254"/>
    <lineage>
        <taxon>Bacteria</taxon>
        <taxon>Bacillati</taxon>
        <taxon>Bacillota</taxon>
        <taxon>Bacilli</taxon>
        <taxon>Lactobacillales</taxon>
        <taxon>Lactobacillaceae</taxon>
        <taxon>Lactobacillus</taxon>
    </lineage>
</organism>
<dbReference type="Pfam" id="PF00485">
    <property type="entry name" value="PRK"/>
    <property type="match status" value="1"/>
</dbReference>
<evidence type="ECO:0000256" key="4">
    <source>
        <dbReference type="ARBA" id="ARBA00006087"/>
    </source>
</evidence>